<organism evidence="17 18">
    <name type="scientific">Neptunomonas marina</name>
    <dbReference type="NCBI Taxonomy" id="1815562"/>
    <lineage>
        <taxon>Bacteria</taxon>
        <taxon>Pseudomonadati</taxon>
        <taxon>Pseudomonadota</taxon>
        <taxon>Gammaproteobacteria</taxon>
        <taxon>Oceanospirillales</taxon>
        <taxon>Oceanospirillaceae</taxon>
        <taxon>Neptunomonas</taxon>
    </lineage>
</organism>
<dbReference type="Pfam" id="PF03544">
    <property type="entry name" value="TonB_C"/>
    <property type="match status" value="1"/>
</dbReference>
<feature type="domain" description="TonB C-terminal" evidence="16">
    <location>
        <begin position="129"/>
        <end position="222"/>
    </location>
</feature>
<feature type="signal peptide" evidence="15">
    <location>
        <begin position="1"/>
        <end position="29"/>
    </location>
</feature>
<evidence type="ECO:0000256" key="4">
    <source>
        <dbReference type="ARBA" id="ARBA00022448"/>
    </source>
</evidence>
<dbReference type="PROSITE" id="PS52015">
    <property type="entry name" value="TONB_CTD"/>
    <property type="match status" value="1"/>
</dbReference>
<dbReference type="InterPro" id="IPR037682">
    <property type="entry name" value="TonB_C"/>
</dbReference>
<evidence type="ECO:0000256" key="5">
    <source>
        <dbReference type="ARBA" id="ARBA00022475"/>
    </source>
</evidence>
<dbReference type="InterPro" id="IPR003538">
    <property type="entry name" value="TonB"/>
</dbReference>
<keyword evidence="4 13" id="KW-0813">Transport</keyword>
<evidence type="ECO:0000256" key="12">
    <source>
        <dbReference type="ARBA" id="ARBA00025849"/>
    </source>
</evidence>
<dbReference type="GO" id="GO:0055085">
    <property type="term" value="P:transmembrane transport"/>
    <property type="evidence" value="ECO:0007669"/>
    <property type="project" value="InterPro"/>
</dbReference>
<feature type="region of interest" description="Disordered" evidence="14">
    <location>
        <begin position="55"/>
        <end position="82"/>
    </location>
</feature>
<comment type="similarity">
    <text evidence="2 13">Belongs to the TonB family.</text>
</comment>
<keyword evidence="5 13" id="KW-1003">Cell membrane</keyword>
<keyword evidence="9 13" id="KW-0653">Protein transport</keyword>
<evidence type="ECO:0000313" key="18">
    <source>
        <dbReference type="Proteomes" id="UP000282818"/>
    </source>
</evidence>
<dbReference type="RefSeq" id="WP_127693197.1">
    <property type="nucleotide sequence ID" value="NZ_SACQ01000002.1"/>
</dbReference>
<keyword evidence="13" id="KW-0735">Signal-anchor</keyword>
<sequence>MLRMMLALPIGVLLASLLFYCLALTTTMAAQWDDTPADTVNFDFLLVERNSEVEVRRRQRPPEPEQVLEQVQPDIPPPPKPPLPQVSATRLDVSVPDIDVSVNVSLNTMNALPVPAPAPVVAAPAPAISLEANPTITRQVPPRYPQRALRRKQEGRVVVELLVTAQGTVEPGSIKIVSSNPKGVFDRAVQRAVQRWQFQKKVVNGQAVPFRVRQELEFKLER</sequence>
<dbReference type="InterPro" id="IPR006260">
    <property type="entry name" value="TonB/TolA_C"/>
</dbReference>
<dbReference type="Gene3D" id="3.30.1150.10">
    <property type="match status" value="1"/>
</dbReference>
<evidence type="ECO:0000256" key="8">
    <source>
        <dbReference type="ARBA" id="ARBA00022737"/>
    </source>
</evidence>
<evidence type="ECO:0000256" key="13">
    <source>
        <dbReference type="RuleBase" id="RU362123"/>
    </source>
</evidence>
<protein>
    <recommendedName>
        <fullName evidence="3 13">Protein TonB</fullName>
    </recommendedName>
</protein>
<evidence type="ECO:0000256" key="7">
    <source>
        <dbReference type="ARBA" id="ARBA00022692"/>
    </source>
</evidence>
<evidence type="ECO:0000256" key="15">
    <source>
        <dbReference type="SAM" id="SignalP"/>
    </source>
</evidence>
<keyword evidence="8" id="KW-0677">Repeat</keyword>
<evidence type="ECO:0000256" key="2">
    <source>
        <dbReference type="ARBA" id="ARBA00006555"/>
    </source>
</evidence>
<dbReference type="SUPFAM" id="SSF74653">
    <property type="entry name" value="TolA/TonB C-terminal domain"/>
    <property type="match status" value="1"/>
</dbReference>
<comment type="caution">
    <text evidence="17">The sequence shown here is derived from an EMBL/GenBank/DDBJ whole genome shotgun (WGS) entry which is preliminary data.</text>
</comment>
<evidence type="ECO:0000256" key="1">
    <source>
        <dbReference type="ARBA" id="ARBA00004383"/>
    </source>
</evidence>
<keyword evidence="18" id="KW-1185">Reference proteome</keyword>
<dbReference type="PRINTS" id="PR01374">
    <property type="entry name" value="TONBPROTEIN"/>
</dbReference>
<comment type="function">
    <text evidence="13">Interacts with outer membrane receptor proteins that carry out high-affinity binding and energy dependent uptake into the periplasmic space of specific substrates. It could act to transduce energy from the cytoplasmic membrane to specific energy-requiring processes in the outer membrane, resulting in the release into the periplasm of ligands bound by these outer membrane proteins.</text>
</comment>
<dbReference type="PANTHER" id="PTHR33446:SF8">
    <property type="entry name" value="PROTEIN TONB"/>
    <property type="match status" value="1"/>
</dbReference>
<accession>A0A437QA73</accession>
<dbReference type="GO" id="GO:0030288">
    <property type="term" value="C:outer membrane-bounded periplasmic space"/>
    <property type="evidence" value="ECO:0007669"/>
    <property type="project" value="InterPro"/>
</dbReference>
<dbReference type="EMBL" id="SACQ01000002">
    <property type="protein sequence ID" value="RVU31339.1"/>
    <property type="molecule type" value="Genomic_DNA"/>
</dbReference>
<evidence type="ECO:0000256" key="10">
    <source>
        <dbReference type="ARBA" id="ARBA00022989"/>
    </source>
</evidence>
<evidence type="ECO:0000259" key="16">
    <source>
        <dbReference type="PROSITE" id="PS52015"/>
    </source>
</evidence>
<name>A0A437QA73_9GAMM</name>
<evidence type="ECO:0000256" key="14">
    <source>
        <dbReference type="SAM" id="MobiDB-lite"/>
    </source>
</evidence>
<dbReference type="Proteomes" id="UP000282818">
    <property type="component" value="Unassembled WGS sequence"/>
</dbReference>
<dbReference type="GO" id="GO:0015891">
    <property type="term" value="P:siderophore transport"/>
    <property type="evidence" value="ECO:0007669"/>
    <property type="project" value="InterPro"/>
</dbReference>
<evidence type="ECO:0000256" key="9">
    <source>
        <dbReference type="ARBA" id="ARBA00022927"/>
    </source>
</evidence>
<keyword evidence="6 13" id="KW-0997">Cell inner membrane</keyword>
<evidence type="ECO:0000256" key="11">
    <source>
        <dbReference type="ARBA" id="ARBA00023136"/>
    </source>
</evidence>
<keyword evidence="15" id="KW-0732">Signal</keyword>
<dbReference type="GO" id="GO:0031992">
    <property type="term" value="F:energy transducer activity"/>
    <property type="evidence" value="ECO:0007669"/>
    <property type="project" value="InterPro"/>
</dbReference>
<dbReference type="AlphaFoldDB" id="A0A437QA73"/>
<feature type="chain" id="PRO_5019165104" description="Protein TonB" evidence="15">
    <location>
        <begin position="30"/>
        <end position="222"/>
    </location>
</feature>
<dbReference type="InterPro" id="IPR051045">
    <property type="entry name" value="TonB-dependent_transducer"/>
</dbReference>
<keyword evidence="7" id="KW-0812">Transmembrane</keyword>
<gene>
    <name evidence="17" type="ORF">EOE65_04960</name>
</gene>
<reference evidence="17 18" key="1">
    <citation type="submission" date="2019-01" db="EMBL/GenBank/DDBJ databases">
        <authorList>
            <person name="Chen W.-M."/>
        </authorList>
    </citation>
    <scope>NUCLEOTIDE SEQUENCE [LARGE SCALE GENOMIC DNA]</scope>
    <source>
        <strain evidence="17 18">HPM-16</strain>
    </source>
</reference>
<comment type="subunit">
    <text evidence="12">Homodimer. Forms a complex with the accessory proteins ExbB and ExbD.</text>
</comment>
<dbReference type="GO" id="GO:0098797">
    <property type="term" value="C:plasma membrane protein complex"/>
    <property type="evidence" value="ECO:0007669"/>
    <property type="project" value="TreeGrafter"/>
</dbReference>
<dbReference type="NCBIfam" id="TIGR01352">
    <property type="entry name" value="tonB_Cterm"/>
    <property type="match status" value="1"/>
</dbReference>
<evidence type="ECO:0000313" key="17">
    <source>
        <dbReference type="EMBL" id="RVU31339.1"/>
    </source>
</evidence>
<evidence type="ECO:0000256" key="3">
    <source>
        <dbReference type="ARBA" id="ARBA00022362"/>
    </source>
</evidence>
<evidence type="ECO:0000256" key="6">
    <source>
        <dbReference type="ARBA" id="ARBA00022519"/>
    </source>
</evidence>
<keyword evidence="11" id="KW-0472">Membrane</keyword>
<proteinExistence type="inferred from homology"/>
<dbReference type="PANTHER" id="PTHR33446">
    <property type="entry name" value="PROTEIN TONB-RELATED"/>
    <property type="match status" value="1"/>
</dbReference>
<keyword evidence="10" id="KW-1133">Transmembrane helix</keyword>
<comment type="subcellular location">
    <subcellularLocation>
        <location evidence="1 13">Cell inner membrane</location>
        <topology evidence="1 13">Single-pass membrane protein</topology>
        <orientation evidence="1 13">Periplasmic side</orientation>
    </subcellularLocation>
</comment>
<dbReference type="GO" id="GO:0015031">
    <property type="term" value="P:protein transport"/>
    <property type="evidence" value="ECO:0007669"/>
    <property type="project" value="UniProtKB-UniRule"/>
</dbReference>